<evidence type="ECO:0000313" key="2">
    <source>
        <dbReference type="EMBL" id="SHM88028.1"/>
    </source>
</evidence>
<dbReference type="AlphaFoldDB" id="A0A1M7MBA5"/>
<keyword evidence="1" id="KW-1133">Transmembrane helix</keyword>
<reference evidence="2 3" key="1">
    <citation type="submission" date="2016-11" db="EMBL/GenBank/DDBJ databases">
        <authorList>
            <person name="Jaros S."/>
            <person name="Januszkiewicz K."/>
            <person name="Wedrychowicz H."/>
        </authorList>
    </citation>
    <scope>NUCLEOTIDE SEQUENCE [LARGE SCALE GENOMIC DNA]</scope>
    <source>
        <strain evidence="2 3">CGMCC 1.6102</strain>
    </source>
</reference>
<protein>
    <submittedName>
        <fullName evidence="2">Uncharacterized protein</fullName>
    </submittedName>
</protein>
<proteinExistence type="predicted"/>
<feature type="transmembrane region" description="Helical" evidence="1">
    <location>
        <begin position="36"/>
        <end position="58"/>
    </location>
</feature>
<dbReference type="Proteomes" id="UP000184513">
    <property type="component" value="Unassembled WGS sequence"/>
</dbReference>
<sequence length="61" mass="6544">MDIFNILIGLSLMFVSIIISIIQIREGVFKKKGGATIGDVKLTIAGLFSILGGLYLLISAF</sequence>
<keyword evidence="1" id="KW-0812">Transmembrane</keyword>
<keyword evidence="3" id="KW-1185">Reference proteome</keyword>
<evidence type="ECO:0000313" key="3">
    <source>
        <dbReference type="Proteomes" id="UP000184513"/>
    </source>
</evidence>
<keyword evidence="1" id="KW-0472">Membrane</keyword>
<name>A0A1M7MBA5_9BACT</name>
<gene>
    <name evidence="2" type="ORF">SAMN04488057_104201</name>
</gene>
<dbReference type="EMBL" id="FRCY01000004">
    <property type="protein sequence ID" value="SHM88028.1"/>
    <property type="molecule type" value="Genomic_DNA"/>
</dbReference>
<organism evidence="2 3">
    <name type="scientific">Cyclobacterium lianum</name>
    <dbReference type="NCBI Taxonomy" id="388280"/>
    <lineage>
        <taxon>Bacteria</taxon>
        <taxon>Pseudomonadati</taxon>
        <taxon>Bacteroidota</taxon>
        <taxon>Cytophagia</taxon>
        <taxon>Cytophagales</taxon>
        <taxon>Cyclobacteriaceae</taxon>
        <taxon>Cyclobacterium</taxon>
    </lineage>
</organism>
<feature type="transmembrane region" description="Helical" evidence="1">
    <location>
        <begin position="6"/>
        <end position="24"/>
    </location>
</feature>
<evidence type="ECO:0000256" key="1">
    <source>
        <dbReference type="SAM" id="Phobius"/>
    </source>
</evidence>
<accession>A0A1M7MBA5</accession>